<sequence>MQHHQQNAQAPQNQHQNQHQNQQIPLQGPLSPHLQFQHQLVAHIPQTQVPQLQPVPELWQTHAQTPTASSASPGPTTHLLTPASISSRIIPLDQPLEQRFNTPITPCPERVPDPSNPRTVEPTTDLRDRDRDAANVTDNGTGSNTHSEHGTMRTRDHPKGSANYYASSVHWAAVLDSISELIAYCEETAPGEEEGRDEGSLSPQEFPVPRLLYEPVRDTKADILSSMPARPVVDRMVARYFGALGTVPAILHTAQFLREYETFWHSPLSAPLPWIGLLFSVICLADQLHPPGHTPREESATRARAHHFHERIVHCLVLGQYTKGGRYVIETMINYCASELCNSRDADVGPWLPLGIMVPLAVSGGYHRDPDGFPGISVFAGEMRRRVWAAVVQMDLRLSIQMGLPHLLKATQCSTAEPRNLLDADFDEHSAVLPVSRPETEVTPVLYSLAKNRIDRVAGPVSDLVADTRDHPYSEILELDRRLREAEASLPPAFRWQALASQTDNKSGKEKESPGSGGGLKTGPEVQLFSLWLRLGVLRLTVWLHRKYLAPAYSQARYEYSRAACVRAAVKILEFQLLLENRTLDLTTLNLNNHNHNGHSHPEDDRTQIRDLLRDTYPLWVRAGAESRDAREAAERLRGLPDLQGLLGREKEKYTGGSGHLGARGENKEREAKEREPHQGQAVWEYSQTGE</sequence>
<dbReference type="AlphaFoldDB" id="A0AAN6UXF6"/>
<comment type="caution">
    <text evidence="5">The sequence shown here is derived from an EMBL/GenBank/DDBJ whole genome shotgun (WGS) entry which is preliminary data.</text>
</comment>
<proteinExistence type="predicted"/>
<dbReference type="Pfam" id="PF04082">
    <property type="entry name" value="Fungal_trans"/>
    <property type="match status" value="1"/>
</dbReference>
<evidence type="ECO:0000256" key="2">
    <source>
        <dbReference type="ARBA" id="ARBA00023242"/>
    </source>
</evidence>
<feature type="domain" description="Xylanolytic transcriptional activator regulatory" evidence="4">
    <location>
        <begin position="250"/>
        <end position="428"/>
    </location>
</feature>
<feature type="compositionally biased region" description="Basic and acidic residues" evidence="3">
    <location>
        <begin position="124"/>
        <end position="133"/>
    </location>
</feature>
<gene>
    <name evidence="5" type="ORF">C8A04DRAFT_14798</name>
</gene>
<dbReference type="PANTHER" id="PTHR31001">
    <property type="entry name" value="UNCHARACTERIZED TRANSCRIPTIONAL REGULATORY PROTEIN"/>
    <property type="match status" value="1"/>
</dbReference>
<feature type="compositionally biased region" description="Low complexity" evidence="3">
    <location>
        <begin position="1"/>
        <end position="23"/>
    </location>
</feature>
<reference evidence="5" key="2">
    <citation type="submission" date="2023-05" db="EMBL/GenBank/DDBJ databases">
        <authorList>
            <consortium name="Lawrence Berkeley National Laboratory"/>
            <person name="Steindorff A."/>
            <person name="Hensen N."/>
            <person name="Bonometti L."/>
            <person name="Westerberg I."/>
            <person name="Brannstrom I.O."/>
            <person name="Guillou S."/>
            <person name="Cros-Aarteil S."/>
            <person name="Calhoun S."/>
            <person name="Haridas S."/>
            <person name="Kuo A."/>
            <person name="Mondo S."/>
            <person name="Pangilinan J."/>
            <person name="Riley R."/>
            <person name="Labutti K."/>
            <person name="Andreopoulos B."/>
            <person name="Lipzen A."/>
            <person name="Chen C."/>
            <person name="Yanf M."/>
            <person name="Daum C."/>
            <person name="Ng V."/>
            <person name="Clum A."/>
            <person name="Ohm R."/>
            <person name="Martin F."/>
            <person name="Silar P."/>
            <person name="Natvig D."/>
            <person name="Lalanne C."/>
            <person name="Gautier V."/>
            <person name="Ament-Velasquez S.L."/>
            <person name="Kruys A."/>
            <person name="Hutchinson M.I."/>
            <person name="Powell A.J."/>
            <person name="Barry K."/>
            <person name="Miller A.N."/>
            <person name="Grigoriev I.V."/>
            <person name="Debuchy R."/>
            <person name="Gladieux P."/>
            <person name="Thoren M.H."/>
            <person name="Johannesson H."/>
        </authorList>
    </citation>
    <scope>NUCLEOTIDE SEQUENCE</scope>
    <source>
        <strain evidence="5">CBS 141.50</strain>
    </source>
</reference>
<evidence type="ECO:0000259" key="4">
    <source>
        <dbReference type="Pfam" id="PF04082"/>
    </source>
</evidence>
<dbReference type="GO" id="GO:0005634">
    <property type="term" value="C:nucleus"/>
    <property type="evidence" value="ECO:0007669"/>
    <property type="project" value="UniProtKB-SubCell"/>
</dbReference>
<reference evidence="5" key="1">
    <citation type="journal article" date="2023" name="Mol. Phylogenet. Evol.">
        <title>Genome-scale phylogeny and comparative genomics of the fungal order Sordariales.</title>
        <authorList>
            <person name="Hensen N."/>
            <person name="Bonometti L."/>
            <person name="Westerberg I."/>
            <person name="Brannstrom I.O."/>
            <person name="Guillou S."/>
            <person name="Cros-Aarteil S."/>
            <person name="Calhoun S."/>
            <person name="Haridas S."/>
            <person name="Kuo A."/>
            <person name="Mondo S."/>
            <person name="Pangilinan J."/>
            <person name="Riley R."/>
            <person name="LaButti K."/>
            <person name="Andreopoulos B."/>
            <person name="Lipzen A."/>
            <person name="Chen C."/>
            <person name="Yan M."/>
            <person name="Daum C."/>
            <person name="Ng V."/>
            <person name="Clum A."/>
            <person name="Steindorff A."/>
            <person name="Ohm R.A."/>
            <person name="Martin F."/>
            <person name="Silar P."/>
            <person name="Natvig D.O."/>
            <person name="Lalanne C."/>
            <person name="Gautier V."/>
            <person name="Ament-Velasquez S.L."/>
            <person name="Kruys A."/>
            <person name="Hutchinson M.I."/>
            <person name="Powell A.J."/>
            <person name="Barry K."/>
            <person name="Miller A.N."/>
            <person name="Grigoriev I.V."/>
            <person name="Debuchy R."/>
            <person name="Gladieux P."/>
            <person name="Hiltunen Thoren M."/>
            <person name="Johannesson H."/>
        </authorList>
    </citation>
    <scope>NUCLEOTIDE SEQUENCE</scope>
    <source>
        <strain evidence="5">CBS 141.50</strain>
    </source>
</reference>
<feature type="compositionally biased region" description="Basic and acidic residues" evidence="3">
    <location>
        <begin position="146"/>
        <end position="159"/>
    </location>
</feature>
<feature type="region of interest" description="Disordered" evidence="3">
    <location>
        <begin position="1"/>
        <end position="30"/>
    </location>
</feature>
<dbReference type="GO" id="GO:0003677">
    <property type="term" value="F:DNA binding"/>
    <property type="evidence" value="ECO:0007669"/>
    <property type="project" value="InterPro"/>
</dbReference>
<evidence type="ECO:0000313" key="5">
    <source>
        <dbReference type="EMBL" id="KAK4140591.1"/>
    </source>
</evidence>
<evidence type="ECO:0000313" key="6">
    <source>
        <dbReference type="Proteomes" id="UP001302676"/>
    </source>
</evidence>
<evidence type="ECO:0000256" key="3">
    <source>
        <dbReference type="SAM" id="MobiDB-lite"/>
    </source>
</evidence>
<dbReference type="GO" id="GO:0006351">
    <property type="term" value="P:DNA-templated transcription"/>
    <property type="evidence" value="ECO:0007669"/>
    <property type="project" value="InterPro"/>
</dbReference>
<dbReference type="GeneID" id="87814851"/>
<feature type="region of interest" description="Disordered" evidence="3">
    <location>
        <begin position="501"/>
        <end position="521"/>
    </location>
</feature>
<name>A0AAN6UXF6_9PEZI</name>
<dbReference type="Proteomes" id="UP001302676">
    <property type="component" value="Unassembled WGS sequence"/>
</dbReference>
<dbReference type="GO" id="GO:0008270">
    <property type="term" value="F:zinc ion binding"/>
    <property type="evidence" value="ECO:0007669"/>
    <property type="project" value="InterPro"/>
</dbReference>
<dbReference type="CDD" id="cd12148">
    <property type="entry name" value="fungal_TF_MHR"/>
    <property type="match status" value="1"/>
</dbReference>
<dbReference type="PANTHER" id="PTHR31001:SF74">
    <property type="entry name" value="ZN(II)2CYS6 TRANSCRIPTION FACTOR (EUROFUNG)"/>
    <property type="match status" value="1"/>
</dbReference>
<keyword evidence="2" id="KW-0539">Nucleus</keyword>
<dbReference type="InterPro" id="IPR050613">
    <property type="entry name" value="Sec_Metabolite_Reg"/>
</dbReference>
<feature type="region of interest" description="Disordered" evidence="3">
    <location>
        <begin position="102"/>
        <end position="159"/>
    </location>
</feature>
<comment type="subcellular location">
    <subcellularLocation>
        <location evidence="1">Nucleus</location>
    </subcellularLocation>
</comment>
<evidence type="ECO:0000256" key="1">
    <source>
        <dbReference type="ARBA" id="ARBA00004123"/>
    </source>
</evidence>
<dbReference type="EMBL" id="MU853627">
    <property type="protein sequence ID" value="KAK4140591.1"/>
    <property type="molecule type" value="Genomic_DNA"/>
</dbReference>
<organism evidence="5 6">
    <name type="scientific">Dichotomopilus funicola</name>
    <dbReference type="NCBI Taxonomy" id="1934379"/>
    <lineage>
        <taxon>Eukaryota</taxon>
        <taxon>Fungi</taxon>
        <taxon>Dikarya</taxon>
        <taxon>Ascomycota</taxon>
        <taxon>Pezizomycotina</taxon>
        <taxon>Sordariomycetes</taxon>
        <taxon>Sordariomycetidae</taxon>
        <taxon>Sordariales</taxon>
        <taxon>Chaetomiaceae</taxon>
        <taxon>Dichotomopilus</taxon>
    </lineage>
</organism>
<feature type="region of interest" description="Disordered" evidence="3">
    <location>
        <begin position="62"/>
        <end position="81"/>
    </location>
</feature>
<dbReference type="RefSeq" id="XP_062633962.1">
    <property type="nucleotide sequence ID" value="XM_062778238.1"/>
</dbReference>
<dbReference type="InterPro" id="IPR007219">
    <property type="entry name" value="XnlR_reg_dom"/>
</dbReference>
<feature type="region of interest" description="Disordered" evidence="3">
    <location>
        <begin position="648"/>
        <end position="691"/>
    </location>
</feature>
<keyword evidence="6" id="KW-1185">Reference proteome</keyword>
<feature type="compositionally biased region" description="Basic and acidic residues" evidence="3">
    <location>
        <begin position="663"/>
        <end position="678"/>
    </location>
</feature>
<feature type="compositionally biased region" description="Polar residues" evidence="3">
    <location>
        <begin position="136"/>
        <end position="145"/>
    </location>
</feature>
<dbReference type="SUPFAM" id="SSF81995">
    <property type="entry name" value="beta-sandwich domain of Sec23/24"/>
    <property type="match status" value="1"/>
</dbReference>
<accession>A0AAN6UXF6</accession>
<protein>
    <recommendedName>
        <fullName evidence="4">Xylanolytic transcriptional activator regulatory domain-containing protein</fullName>
    </recommendedName>
</protein>